<dbReference type="InterPro" id="IPR036188">
    <property type="entry name" value="FAD/NAD-bd_sf"/>
</dbReference>
<keyword evidence="5" id="KW-0560">Oxidoreductase</keyword>
<evidence type="ECO:0000313" key="6">
    <source>
        <dbReference type="EMBL" id="KAF4625526.1"/>
    </source>
</evidence>
<protein>
    <recommendedName>
        <fullName evidence="8">Flavin-containing monooxygenase</fullName>
    </recommendedName>
</protein>
<evidence type="ECO:0008006" key="8">
    <source>
        <dbReference type="Google" id="ProtNLM"/>
    </source>
</evidence>
<gene>
    <name evidence="6" type="ORF">G7Y89_g12641</name>
</gene>
<evidence type="ECO:0000256" key="5">
    <source>
        <dbReference type="ARBA" id="ARBA00023002"/>
    </source>
</evidence>
<dbReference type="GO" id="GO:0050661">
    <property type="term" value="F:NADP binding"/>
    <property type="evidence" value="ECO:0007669"/>
    <property type="project" value="InterPro"/>
</dbReference>
<keyword evidence="7" id="KW-1185">Reference proteome</keyword>
<dbReference type="Pfam" id="PF00743">
    <property type="entry name" value="FMO-like"/>
    <property type="match status" value="2"/>
</dbReference>
<sequence length="278" mass="31463">MKIPDFPGLKEWKVAWPDRVQHSKTYRKADGFKDQNVLLIGAGVSAMDIGREISSVAKNVYQSVRGSAFDIPIQLLGPTVQRVAEISSFSLPTQNQANPGPIMLKDGRVLENIDRVILCTGYHHTLPFLSQFHGNSIPVQEADDRILVTDGTQVHNLHKDIFYIPDPTLAFVGIPYYTATFTFFEYQAIAVAAVFSGKAWLPSEEEMRRVYAEKVGRKGYGRGFHSLKDEDLMYVEEIRAWLNGCAEVTGRPKVEGYGERWWRGLEERKVRMEKLLGL</sequence>
<comment type="caution">
    <text evidence="6">The sequence shown here is derived from an EMBL/GenBank/DDBJ whole genome shotgun (WGS) entry which is preliminary data.</text>
</comment>
<evidence type="ECO:0000313" key="7">
    <source>
        <dbReference type="Proteomes" id="UP000566819"/>
    </source>
</evidence>
<dbReference type="InterPro" id="IPR020946">
    <property type="entry name" value="Flavin_mOase-like"/>
</dbReference>
<keyword evidence="2" id="KW-0285">Flavoprotein</keyword>
<dbReference type="AlphaFoldDB" id="A0A8H4VWT8"/>
<evidence type="ECO:0000256" key="3">
    <source>
        <dbReference type="ARBA" id="ARBA00022827"/>
    </source>
</evidence>
<name>A0A8H4VWT8_9HELO</name>
<keyword evidence="3" id="KW-0274">FAD</keyword>
<dbReference type="InterPro" id="IPR000960">
    <property type="entry name" value="Flavin_mOase"/>
</dbReference>
<comment type="similarity">
    <text evidence="1">Belongs to the FMO family.</text>
</comment>
<proteinExistence type="inferred from homology"/>
<dbReference type="Gene3D" id="3.50.50.60">
    <property type="entry name" value="FAD/NAD(P)-binding domain"/>
    <property type="match status" value="2"/>
</dbReference>
<dbReference type="InterPro" id="IPR050346">
    <property type="entry name" value="FMO-like"/>
</dbReference>
<keyword evidence="4" id="KW-0521">NADP</keyword>
<dbReference type="PIRSF" id="PIRSF000332">
    <property type="entry name" value="FMO"/>
    <property type="match status" value="1"/>
</dbReference>
<organism evidence="6 7">
    <name type="scientific">Cudoniella acicularis</name>
    <dbReference type="NCBI Taxonomy" id="354080"/>
    <lineage>
        <taxon>Eukaryota</taxon>
        <taxon>Fungi</taxon>
        <taxon>Dikarya</taxon>
        <taxon>Ascomycota</taxon>
        <taxon>Pezizomycotina</taxon>
        <taxon>Leotiomycetes</taxon>
        <taxon>Helotiales</taxon>
        <taxon>Tricladiaceae</taxon>
        <taxon>Cudoniella</taxon>
    </lineage>
</organism>
<dbReference type="EMBL" id="JAAMPI010001357">
    <property type="protein sequence ID" value="KAF4625526.1"/>
    <property type="molecule type" value="Genomic_DNA"/>
</dbReference>
<dbReference type="OrthoDB" id="66881at2759"/>
<evidence type="ECO:0000256" key="4">
    <source>
        <dbReference type="ARBA" id="ARBA00022857"/>
    </source>
</evidence>
<dbReference type="Proteomes" id="UP000566819">
    <property type="component" value="Unassembled WGS sequence"/>
</dbReference>
<accession>A0A8H4VWT8</accession>
<evidence type="ECO:0000256" key="1">
    <source>
        <dbReference type="ARBA" id="ARBA00009183"/>
    </source>
</evidence>
<dbReference type="PANTHER" id="PTHR23023">
    <property type="entry name" value="DIMETHYLANILINE MONOOXYGENASE"/>
    <property type="match status" value="1"/>
</dbReference>
<dbReference type="GO" id="GO:0004499">
    <property type="term" value="F:N,N-dimethylaniline monooxygenase activity"/>
    <property type="evidence" value="ECO:0007669"/>
    <property type="project" value="InterPro"/>
</dbReference>
<dbReference type="GO" id="GO:0050660">
    <property type="term" value="F:flavin adenine dinucleotide binding"/>
    <property type="evidence" value="ECO:0007669"/>
    <property type="project" value="InterPro"/>
</dbReference>
<dbReference type="SUPFAM" id="SSF51905">
    <property type="entry name" value="FAD/NAD(P)-binding domain"/>
    <property type="match status" value="2"/>
</dbReference>
<evidence type="ECO:0000256" key="2">
    <source>
        <dbReference type="ARBA" id="ARBA00022630"/>
    </source>
</evidence>
<reference evidence="6 7" key="1">
    <citation type="submission" date="2020-03" db="EMBL/GenBank/DDBJ databases">
        <title>Draft Genome Sequence of Cudoniella acicularis.</title>
        <authorList>
            <person name="Buettner E."/>
            <person name="Kellner H."/>
        </authorList>
    </citation>
    <scope>NUCLEOTIDE SEQUENCE [LARGE SCALE GENOMIC DNA]</scope>
    <source>
        <strain evidence="6 7">DSM 108380</strain>
    </source>
</reference>